<proteinExistence type="predicted"/>
<protein>
    <submittedName>
        <fullName evidence="1">Uncharacterized protein</fullName>
    </submittedName>
</protein>
<dbReference type="AlphaFoldDB" id="A0A5N6EKA3"/>
<sequence>MKVVYQCFGDDDLDNSHPPCRRINAHSPPEDVPRTKWSAYCRFTRPQNSNTAAVLADEKYLAKNGAKNFYSFYRLHKYHSLLYAAMLAGQSKVALRTLDQMESSLTDDVLRVKTPPLADWLEFFKAVRIHVYIRFGL</sequence>
<reference evidence="1 2" key="1">
    <citation type="submission" date="2019-04" db="EMBL/GenBank/DDBJ databases">
        <title>Fungal friends and foes A comparative genomics study of 23 Aspergillus species from section Flavi.</title>
        <authorList>
            <consortium name="DOE Joint Genome Institute"/>
            <person name="Kjaerbolling I."/>
            <person name="Vesth T.C."/>
            <person name="Frisvad J.C."/>
            <person name="Nybo J.L."/>
            <person name="Theobald S."/>
            <person name="Kildgaard S."/>
            <person name="Petersen T.I."/>
            <person name="Kuo A."/>
            <person name="Sato A."/>
            <person name="Lyhne E.K."/>
            <person name="Kogle M.E."/>
            <person name="Wiebenga A."/>
            <person name="Kun R.S."/>
            <person name="Lubbers R.J."/>
            <person name="Makela M.R."/>
            <person name="Barry K."/>
            <person name="Chovatia M."/>
            <person name="Clum A."/>
            <person name="Daum C."/>
            <person name="Haridas S."/>
            <person name="He G."/>
            <person name="LaButti K."/>
            <person name="Lipzen A."/>
            <person name="Mondo S."/>
            <person name="Pangilinan J."/>
            <person name="Riley R."/>
            <person name="Salamov A."/>
            <person name="Simmons B.A."/>
            <person name="Magnuson J.K."/>
            <person name="Henrissat B."/>
            <person name="Mortensen U.H."/>
            <person name="Larsen T.O."/>
            <person name="De vries R.P."/>
            <person name="Grigoriev I.V."/>
            <person name="Machida M."/>
            <person name="Baker S.E."/>
            <person name="Andersen M.R."/>
        </authorList>
    </citation>
    <scope>NUCLEOTIDE SEQUENCE [LARGE SCALE GENOMIC DNA]</scope>
    <source>
        <strain evidence="1 2">CBS 126849</strain>
    </source>
</reference>
<dbReference type="PANTHER" id="PTHR45588:SF1">
    <property type="entry name" value="WW DOMAIN-CONTAINING PROTEIN"/>
    <property type="match status" value="1"/>
</dbReference>
<evidence type="ECO:0000313" key="2">
    <source>
        <dbReference type="Proteomes" id="UP000326799"/>
    </source>
</evidence>
<dbReference type="PANTHER" id="PTHR45588">
    <property type="entry name" value="TPR DOMAIN-CONTAINING PROTEIN"/>
    <property type="match status" value="1"/>
</dbReference>
<organism evidence="1 2">
    <name type="scientific">Aspergillus novoparasiticus</name>
    <dbReference type="NCBI Taxonomy" id="986946"/>
    <lineage>
        <taxon>Eukaryota</taxon>
        <taxon>Fungi</taxon>
        <taxon>Dikarya</taxon>
        <taxon>Ascomycota</taxon>
        <taxon>Pezizomycotina</taxon>
        <taxon>Eurotiomycetes</taxon>
        <taxon>Eurotiomycetidae</taxon>
        <taxon>Eurotiales</taxon>
        <taxon>Aspergillaceae</taxon>
        <taxon>Aspergillus</taxon>
        <taxon>Aspergillus subgen. Circumdati</taxon>
    </lineage>
</organism>
<dbReference type="Proteomes" id="UP000326799">
    <property type="component" value="Unassembled WGS sequence"/>
</dbReference>
<evidence type="ECO:0000313" key="1">
    <source>
        <dbReference type="EMBL" id="KAB8217303.1"/>
    </source>
</evidence>
<keyword evidence="2" id="KW-1185">Reference proteome</keyword>
<name>A0A5N6EKA3_9EURO</name>
<dbReference type="EMBL" id="ML733465">
    <property type="protein sequence ID" value="KAB8217303.1"/>
    <property type="molecule type" value="Genomic_DNA"/>
</dbReference>
<gene>
    <name evidence="1" type="ORF">BDV33DRAFT_206461</name>
</gene>
<accession>A0A5N6EKA3</accession>